<keyword evidence="1 5" id="KW-0597">Phosphoprotein</keyword>
<dbReference type="KEGG" id="tbc:A0O31_01687"/>
<protein>
    <submittedName>
        <fullName evidence="8 9">Response regulator</fullName>
    </submittedName>
</protein>
<reference evidence="10" key="1">
    <citation type="submission" date="2016-06" db="EMBL/GenBank/DDBJ databases">
        <title>Whole genome sequencing of Thermus brockianus strain GE-1.</title>
        <authorList>
            <person name="Schaefers C."/>
            <person name="Blank S."/>
            <person name="Wiebusch S."/>
            <person name="Elleuche S."/>
            <person name="Antranikian G."/>
        </authorList>
    </citation>
    <scope>NUCLEOTIDE SEQUENCE [LARGE SCALE GENOMIC DNA]</scope>
    <source>
        <strain evidence="10">GE-1</strain>
    </source>
</reference>
<dbReference type="InterPro" id="IPR000792">
    <property type="entry name" value="Tscrpt_reg_LuxR_C"/>
</dbReference>
<evidence type="ECO:0000313" key="8">
    <source>
        <dbReference type="EMBL" id="APD09795.1"/>
    </source>
</evidence>
<dbReference type="SMART" id="SM00421">
    <property type="entry name" value="HTH_LUXR"/>
    <property type="match status" value="1"/>
</dbReference>
<keyword evidence="3 9" id="KW-0238">DNA-binding</keyword>
<dbReference type="Gene3D" id="3.40.50.2300">
    <property type="match status" value="1"/>
</dbReference>
<dbReference type="PROSITE" id="PS50043">
    <property type="entry name" value="HTH_LUXR_2"/>
    <property type="match status" value="1"/>
</dbReference>
<dbReference type="GO" id="GO:0006355">
    <property type="term" value="P:regulation of DNA-templated transcription"/>
    <property type="evidence" value="ECO:0007669"/>
    <property type="project" value="InterPro"/>
</dbReference>
<dbReference type="SUPFAM" id="SSF52172">
    <property type="entry name" value="CheY-like"/>
    <property type="match status" value="1"/>
</dbReference>
<evidence type="ECO:0000313" key="10">
    <source>
        <dbReference type="Proteomes" id="UP000182993"/>
    </source>
</evidence>
<dbReference type="GO" id="GO:0003677">
    <property type="term" value="F:DNA binding"/>
    <property type="evidence" value="ECO:0007669"/>
    <property type="project" value="UniProtKB-KW"/>
</dbReference>
<evidence type="ECO:0000256" key="3">
    <source>
        <dbReference type="ARBA" id="ARBA00023125"/>
    </source>
</evidence>
<dbReference type="InterPro" id="IPR011006">
    <property type="entry name" value="CheY-like_superfamily"/>
</dbReference>
<dbReference type="PRINTS" id="PR00038">
    <property type="entry name" value="HTHLUXR"/>
</dbReference>
<evidence type="ECO:0000259" key="7">
    <source>
        <dbReference type="PROSITE" id="PS50110"/>
    </source>
</evidence>
<evidence type="ECO:0000256" key="5">
    <source>
        <dbReference type="PROSITE-ProRule" id="PRU00169"/>
    </source>
</evidence>
<dbReference type="Pfam" id="PF00072">
    <property type="entry name" value="Response_reg"/>
    <property type="match status" value="1"/>
</dbReference>
<evidence type="ECO:0000313" key="9">
    <source>
        <dbReference type="EMBL" id="BDG16903.1"/>
    </source>
</evidence>
<keyword evidence="4" id="KW-0804">Transcription</keyword>
<dbReference type="RefSeq" id="WP_071677453.1">
    <property type="nucleotide sequence ID" value="NZ_AP025593.1"/>
</dbReference>
<gene>
    <name evidence="9" type="primary">gacA</name>
    <name evidence="8" type="ORF">A0O31_01687</name>
    <name evidence="9" type="ORF">TbrSNM41_16370</name>
</gene>
<evidence type="ECO:0000256" key="1">
    <source>
        <dbReference type="ARBA" id="ARBA00022553"/>
    </source>
</evidence>
<dbReference type="AlphaFoldDB" id="A0A1J0LVZ1"/>
<organism evidence="8 10">
    <name type="scientific">Thermus brockianus</name>
    <dbReference type="NCBI Taxonomy" id="56956"/>
    <lineage>
        <taxon>Bacteria</taxon>
        <taxon>Thermotogati</taxon>
        <taxon>Deinococcota</taxon>
        <taxon>Deinococci</taxon>
        <taxon>Thermales</taxon>
        <taxon>Thermaceae</taxon>
        <taxon>Thermus</taxon>
    </lineage>
</organism>
<accession>A0A1J0LVZ1</accession>
<dbReference type="InterPro" id="IPR058245">
    <property type="entry name" value="NreC/VraR/RcsB-like_REC"/>
</dbReference>
<evidence type="ECO:0000259" key="6">
    <source>
        <dbReference type="PROSITE" id="PS50043"/>
    </source>
</evidence>
<keyword evidence="11" id="KW-1185">Reference proteome</keyword>
<reference evidence="9 11" key="3">
    <citation type="journal article" date="2022" name="Microbiol. Resour. Announc.">
        <title>Complete Genome Sequences of Thermus Strains Isolated from Senami Hot Spring in Japan.</title>
        <authorList>
            <person name="Miyazaki K."/>
        </authorList>
    </citation>
    <scope>NUCLEOTIDE SEQUENCE [LARGE SCALE GENOMIC DNA]</scope>
    <source>
        <strain evidence="9 11">SNM4-1</strain>
    </source>
</reference>
<dbReference type="InterPro" id="IPR039420">
    <property type="entry name" value="WalR-like"/>
</dbReference>
<dbReference type="EMBL" id="AP025593">
    <property type="protein sequence ID" value="BDG16903.1"/>
    <property type="molecule type" value="Genomic_DNA"/>
</dbReference>
<proteinExistence type="predicted"/>
<dbReference type="SUPFAM" id="SSF46894">
    <property type="entry name" value="C-terminal effector domain of the bipartite response regulators"/>
    <property type="match status" value="1"/>
</dbReference>
<evidence type="ECO:0000313" key="11">
    <source>
        <dbReference type="Proteomes" id="UP000831120"/>
    </source>
</evidence>
<dbReference type="CDD" id="cd17535">
    <property type="entry name" value="REC_NarL-like"/>
    <property type="match status" value="1"/>
</dbReference>
<dbReference type="STRING" id="56956.A0O31_01687"/>
<dbReference type="EMBL" id="CP016312">
    <property type="protein sequence ID" value="APD09795.1"/>
    <property type="molecule type" value="Genomic_DNA"/>
</dbReference>
<dbReference type="Proteomes" id="UP000831120">
    <property type="component" value="Chromosome"/>
</dbReference>
<evidence type="ECO:0000256" key="2">
    <source>
        <dbReference type="ARBA" id="ARBA00023015"/>
    </source>
</evidence>
<reference evidence="8" key="2">
    <citation type="journal article" date="2017" name="Stand. Genomic Sci.">
        <title>Complete genome sequence of Thermus brockianus GE-1 reveals key enzymes of xylan/xylose metabolism.</title>
        <authorList>
            <person name="Schaefers C."/>
            <person name="Blank S."/>
            <person name="Wiebusch S."/>
            <person name="Elleuche S."/>
            <person name="Antranikian G."/>
        </authorList>
    </citation>
    <scope>NUCLEOTIDE SEQUENCE</scope>
    <source>
        <strain evidence="8">GE-1</strain>
    </source>
</reference>
<dbReference type="GO" id="GO:0000160">
    <property type="term" value="P:phosphorelay signal transduction system"/>
    <property type="evidence" value="ECO:0007669"/>
    <property type="project" value="InterPro"/>
</dbReference>
<dbReference type="SMART" id="SM00448">
    <property type="entry name" value="REC"/>
    <property type="match status" value="1"/>
</dbReference>
<evidence type="ECO:0000256" key="4">
    <source>
        <dbReference type="ARBA" id="ARBA00023163"/>
    </source>
</evidence>
<dbReference type="CDD" id="cd06170">
    <property type="entry name" value="LuxR_C_like"/>
    <property type="match status" value="1"/>
</dbReference>
<feature type="domain" description="HTH luxR-type" evidence="6">
    <location>
        <begin position="131"/>
        <end position="196"/>
    </location>
</feature>
<feature type="modified residue" description="4-aspartylphosphate" evidence="5">
    <location>
        <position position="50"/>
    </location>
</feature>
<feature type="domain" description="Response regulatory" evidence="7">
    <location>
        <begin position="2"/>
        <end position="112"/>
    </location>
</feature>
<dbReference type="PANTHER" id="PTHR43214:SF41">
    <property type="entry name" value="NITRATE_NITRITE RESPONSE REGULATOR PROTEIN NARP"/>
    <property type="match status" value="1"/>
</dbReference>
<dbReference type="InterPro" id="IPR016032">
    <property type="entry name" value="Sig_transdc_resp-reg_C-effctor"/>
</dbReference>
<name>A0A1J0LVZ1_THEBO</name>
<dbReference type="PROSITE" id="PS50110">
    <property type="entry name" value="RESPONSE_REGULATORY"/>
    <property type="match status" value="1"/>
</dbReference>
<keyword evidence="2" id="KW-0805">Transcription regulation</keyword>
<dbReference type="PANTHER" id="PTHR43214">
    <property type="entry name" value="TWO-COMPONENT RESPONSE REGULATOR"/>
    <property type="match status" value="1"/>
</dbReference>
<dbReference type="OrthoDB" id="9814495at2"/>
<dbReference type="Pfam" id="PF00196">
    <property type="entry name" value="GerE"/>
    <property type="match status" value="1"/>
</dbReference>
<dbReference type="InterPro" id="IPR001789">
    <property type="entry name" value="Sig_transdc_resp-reg_receiver"/>
</dbReference>
<dbReference type="Proteomes" id="UP000182993">
    <property type="component" value="Chromosome"/>
</dbReference>
<sequence length="198" mass="21791">MRVVLVEDHHLVRKGLRLLLEEEGHEVTAEFASAEEALKASWDGDVVLLDLNLPGLGGLEALPRLAQRAKVLVVSMHDEPAYVARAFALGAKGYLPKAALDQELLEALERLEKGLRYLHPKLTEALLEGQLEPGLEVLSERERAVVTLLAQGHTLSQAAERLGVSVKTASTYKQRALNKLGLMDTPDLVRWARKQGLI</sequence>